<sequence length="719" mass="83014">MNENDQPIVNNSNELMVEDDDEGKTLENGIDKQMTDRGESEPSSSSNNETKDVDSTQRLVMERIEKLNLENHDLRSENNENRSKIVQLEKLCSDLKLKLNRSSVSVERTKRELQSMVIKYATSEKDVINCKKQFSESDRKCKELLKERDTLQVKLKDMQNEKKQLISNLERKVVETATLTNDNELLKNRLAQAEIKIEQSQLTAADLSLKYNDARERLTQIEHGLSQASQHIDYDDDNKKENIKFKLCDDEVDDNGERKPTPEPISDDQQGTNWTAQYLHCIEHNRRLLHELEETNSELASFKEQTEQLDQKLTQAHEQMKDYSRKTELIEMLKNELINKQTAIDTLKEKFDQINDINRDLLNDAESSKHKEGELLEYTERLTAKLVSLQSEHNILCEKLKSTEEQCQQLREQYVVIDSTNSTIKTEYEDYKVVKETEIEQLRNELQSKETIINELKCKIDELENDIKIVKRKHISSLKELNKEIQLLKRVQANNVEQQTQQTIAKQNPQQPNTETNSTLSSRTSSFTSLCDLNQNGESKSEYINNNDRPSPPPPPPPQISQINNSSESSNSSSTSELITSLNDIDKNMLIERILRLQRNLIKRNEKIDFLEEHNEQLTEEVKKKSRLLQYYILKEDSGALATESMDKNKAYLSRRGGGIMSSLYSSSSTDESMTLERSLEISGKLHAVLEDTLLKNMTLKENLNTLAAEVDRLSKVKK</sequence>
<dbReference type="OMA" id="TLSNGMC"/>
<keyword evidence="4" id="KW-1185">Reference proteome</keyword>
<gene>
    <name evidence="3" type="ORF">RDWZM_003177</name>
</gene>
<dbReference type="GO" id="GO:0099518">
    <property type="term" value="P:vesicle cytoskeletal trafficking"/>
    <property type="evidence" value="ECO:0007669"/>
    <property type="project" value="TreeGrafter"/>
</dbReference>
<dbReference type="EMBL" id="JAPWDV010000001">
    <property type="protein sequence ID" value="KAJ6224632.1"/>
    <property type="molecule type" value="Genomic_DNA"/>
</dbReference>
<reference evidence="3" key="1">
    <citation type="submission" date="2022-12" db="EMBL/GenBank/DDBJ databases">
        <title>Genome assemblies of Blomia tropicalis.</title>
        <authorList>
            <person name="Cui Y."/>
        </authorList>
    </citation>
    <scope>NUCLEOTIDE SEQUENCE</scope>
    <source>
        <tissue evidence="3">Adult mites</tissue>
    </source>
</reference>
<feature type="region of interest" description="Disordered" evidence="2">
    <location>
        <begin position="248"/>
        <end position="270"/>
    </location>
</feature>
<feature type="coiled-coil region" evidence="1">
    <location>
        <begin position="141"/>
        <end position="217"/>
    </location>
</feature>
<feature type="compositionally biased region" description="Low complexity" evidence="2">
    <location>
        <begin position="560"/>
        <end position="575"/>
    </location>
</feature>
<dbReference type="PANTHER" id="PTHR18911">
    <property type="entry name" value="CTCL TUMOR ANTIGEN HD-CL-01"/>
    <property type="match status" value="1"/>
</dbReference>
<feature type="coiled-coil region" evidence="1">
    <location>
        <begin position="594"/>
        <end position="628"/>
    </location>
</feature>
<evidence type="ECO:0008006" key="5">
    <source>
        <dbReference type="Google" id="ProtNLM"/>
    </source>
</evidence>
<name>A0A9Q0MFC6_BLOTA</name>
<feature type="coiled-coil region" evidence="1">
    <location>
        <begin position="690"/>
        <end position="717"/>
    </location>
</feature>
<feature type="coiled-coil region" evidence="1">
    <location>
        <begin position="285"/>
        <end position="498"/>
    </location>
</feature>
<proteinExistence type="predicted"/>
<accession>A0A9Q0MFC6</accession>
<feature type="compositionally biased region" description="Polar residues" evidence="2">
    <location>
        <begin position="499"/>
        <end position="513"/>
    </location>
</feature>
<organism evidence="3 4">
    <name type="scientific">Blomia tropicalis</name>
    <name type="common">Mite</name>
    <dbReference type="NCBI Taxonomy" id="40697"/>
    <lineage>
        <taxon>Eukaryota</taxon>
        <taxon>Metazoa</taxon>
        <taxon>Ecdysozoa</taxon>
        <taxon>Arthropoda</taxon>
        <taxon>Chelicerata</taxon>
        <taxon>Arachnida</taxon>
        <taxon>Acari</taxon>
        <taxon>Acariformes</taxon>
        <taxon>Sarcoptiformes</taxon>
        <taxon>Astigmata</taxon>
        <taxon>Glycyphagoidea</taxon>
        <taxon>Echimyopodidae</taxon>
        <taxon>Blomia</taxon>
    </lineage>
</organism>
<dbReference type="GO" id="GO:0031267">
    <property type="term" value="F:small GTPase binding"/>
    <property type="evidence" value="ECO:0007669"/>
    <property type="project" value="TreeGrafter"/>
</dbReference>
<feature type="compositionally biased region" description="Basic and acidic residues" evidence="2">
    <location>
        <begin position="248"/>
        <end position="261"/>
    </location>
</feature>
<feature type="compositionally biased region" description="Polar residues" evidence="2">
    <location>
        <begin position="1"/>
        <end position="14"/>
    </location>
</feature>
<feature type="compositionally biased region" description="Basic and acidic residues" evidence="2">
    <location>
        <begin position="23"/>
        <end position="40"/>
    </location>
</feature>
<protein>
    <recommendedName>
        <fullName evidence="5">Coiled-coil domain-containing protein 186-like</fullName>
    </recommendedName>
</protein>
<feature type="region of interest" description="Disordered" evidence="2">
    <location>
        <begin position="499"/>
        <end position="575"/>
    </location>
</feature>
<comment type="caution">
    <text evidence="3">The sequence shown here is derived from an EMBL/GenBank/DDBJ whole genome shotgun (WGS) entry which is preliminary data.</text>
</comment>
<keyword evidence="1" id="KW-0175">Coiled coil</keyword>
<feature type="compositionally biased region" description="Pro residues" evidence="2">
    <location>
        <begin position="550"/>
        <end position="559"/>
    </location>
</feature>
<evidence type="ECO:0000256" key="1">
    <source>
        <dbReference type="SAM" id="Coils"/>
    </source>
</evidence>
<dbReference type="AlphaFoldDB" id="A0A9Q0MFC6"/>
<evidence type="ECO:0000256" key="2">
    <source>
        <dbReference type="SAM" id="MobiDB-lite"/>
    </source>
</evidence>
<dbReference type="InterPro" id="IPR038830">
    <property type="entry name" value="CCDC186"/>
</dbReference>
<feature type="compositionally biased region" description="Low complexity" evidence="2">
    <location>
        <begin position="514"/>
        <end position="529"/>
    </location>
</feature>
<evidence type="ECO:0000313" key="3">
    <source>
        <dbReference type="EMBL" id="KAJ6224632.1"/>
    </source>
</evidence>
<feature type="region of interest" description="Disordered" evidence="2">
    <location>
        <begin position="1"/>
        <end position="57"/>
    </location>
</feature>
<dbReference type="OrthoDB" id="5583482at2759"/>
<dbReference type="GO" id="GO:0005802">
    <property type="term" value="C:trans-Golgi network"/>
    <property type="evidence" value="ECO:0007669"/>
    <property type="project" value="TreeGrafter"/>
</dbReference>
<dbReference type="Proteomes" id="UP001142055">
    <property type="component" value="Chromosome 1"/>
</dbReference>
<feature type="coiled-coil region" evidence="1">
    <location>
        <begin position="64"/>
        <end position="91"/>
    </location>
</feature>
<feature type="compositionally biased region" description="Polar residues" evidence="2">
    <location>
        <begin position="531"/>
        <end position="549"/>
    </location>
</feature>
<evidence type="ECO:0000313" key="4">
    <source>
        <dbReference type="Proteomes" id="UP001142055"/>
    </source>
</evidence>
<dbReference type="PANTHER" id="PTHR18911:SF5">
    <property type="entry name" value="COILED-COIL DOMAIN-CONTAINING PROTEIN 186"/>
    <property type="match status" value="1"/>
</dbReference>